<proteinExistence type="predicted"/>
<name>A0A4Y2E2G6_ARAVE</name>
<evidence type="ECO:0000313" key="2">
    <source>
        <dbReference type="EMBL" id="GBM22064.1"/>
    </source>
</evidence>
<comment type="caution">
    <text evidence="2">The sequence shown here is derived from an EMBL/GenBank/DDBJ whole genome shotgun (WGS) entry which is preliminary data.</text>
</comment>
<reference evidence="2 3" key="1">
    <citation type="journal article" date="2019" name="Sci. Rep.">
        <title>Orb-weaving spider Araneus ventricosus genome elucidates the spidroin gene catalogue.</title>
        <authorList>
            <person name="Kono N."/>
            <person name="Nakamura H."/>
            <person name="Ohtoshi R."/>
            <person name="Moran D.A.P."/>
            <person name="Shinohara A."/>
            <person name="Yoshida Y."/>
            <person name="Fujiwara M."/>
            <person name="Mori M."/>
            <person name="Tomita M."/>
            <person name="Arakawa K."/>
        </authorList>
    </citation>
    <scope>NUCLEOTIDE SEQUENCE [LARGE SCALE GENOMIC DNA]</scope>
</reference>
<gene>
    <name evidence="2" type="ORF">AVEN_137373_1</name>
</gene>
<organism evidence="2 3">
    <name type="scientific">Araneus ventricosus</name>
    <name type="common">Orbweaver spider</name>
    <name type="synonym">Epeira ventricosa</name>
    <dbReference type="NCBI Taxonomy" id="182803"/>
    <lineage>
        <taxon>Eukaryota</taxon>
        <taxon>Metazoa</taxon>
        <taxon>Ecdysozoa</taxon>
        <taxon>Arthropoda</taxon>
        <taxon>Chelicerata</taxon>
        <taxon>Arachnida</taxon>
        <taxon>Araneae</taxon>
        <taxon>Araneomorphae</taxon>
        <taxon>Entelegynae</taxon>
        <taxon>Araneoidea</taxon>
        <taxon>Araneidae</taxon>
        <taxon>Araneus</taxon>
    </lineage>
</organism>
<feature type="compositionally biased region" description="Basic and acidic residues" evidence="1">
    <location>
        <begin position="50"/>
        <end position="67"/>
    </location>
</feature>
<keyword evidence="3" id="KW-1185">Reference proteome</keyword>
<accession>A0A4Y2E2G6</accession>
<dbReference type="AlphaFoldDB" id="A0A4Y2E2G6"/>
<evidence type="ECO:0000256" key="1">
    <source>
        <dbReference type="SAM" id="MobiDB-lite"/>
    </source>
</evidence>
<dbReference type="EMBL" id="BGPR01000473">
    <property type="protein sequence ID" value="GBM22064.1"/>
    <property type="molecule type" value="Genomic_DNA"/>
</dbReference>
<protein>
    <submittedName>
        <fullName evidence="2">Uncharacterized protein</fullName>
    </submittedName>
</protein>
<feature type="region of interest" description="Disordered" evidence="1">
    <location>
        <begin position="36"/>
        <end position="71"/>
    </location>
</feature>
<feature type="compositionally biased region" description="Polar residues" evidence="1">
    <location>
        <begin position="39"/>
        <end position="49"/>
    </location>
</feature>
<dbReference type="Proteomes" id="UP000499080">
    <property type="component" value="Unassembled WGS sequence"/>
</dbReference>
<sequence length="88" mass="9998">MSWVWRFICYGTLSANPQRHDEESEGSDILTVQRGIQRGRQQPSSSTSIVDKHSGVMDLRQTSEYRSRTSASIKPQLKIDVHFPPHAS</sequence>
<evidence type="ECO:0000313" key="3">
    <source>
        <dbReference type="Proteomes" id="UP000499080"/>
    </source>
</evidence>